<organism evidence="1 2">
    <name type="scientific">Batillaria attramentaria</name>
    <dbReference type="NCBI Taxonomy" id="370345"/>
    <lineage>
        <taxon>Eukaryota</taxon>
        <taxon>Metazoa</taxon>
        <taxon>Spiralia</taxon>
        <taxon>Lophotrochozoa</taxon>
        <taxon>Mollusca</taxon>
        <taxon>Gastropoda</taxon>
        <taxon>Caenogastropoda</taxon>
        <taxon>Sorbeoconcha</taxon>
        <taxon>Cerithioidea</taxon>
        <taxon>Batillariidae</taxon>
        <taxon>Batillaria</taxon>
    </lineage>
</organism>
<proteinExistence type="predicted"/>
<reference evidence="1 2" key="1">
    <citation type="journal article" date="2023" name="Sci. Data">
        <title>Genome assembly of the Korean intertidal mud-creeper Batillaria attramentaria.</title>
        <authorList>
            <person name="Patra A.K."/>
            <person name="Ho P.T."/>
            <person name="Jun S."/>
            <person name="Lee S.J."/>
            <person name="Kim Y."/>
            <person name="Won Y.J."/>
        </authorList>
    </citation>
    <scope>NUCLEOTIDE SEQUENCE [LARGE SCALE GENOMIC DNA]</scope>
    <source>
        <strain evidence="1">Wonlab-2016</strain>
    </source>
</reference>
<gene>
    <name evidence="1" type="ORF">BaRGS_00013061</name>
</gene>
<name>A0ABD0L7N5_9CAEN</name>
<comment type="caution">
    <text evidence="1">The sequence shown here is derived from an EMBL/GenBank/DDBJ whole genome shotgun (WGS) entry which is preliminary data.</text>
</comment>
<dbReference type="EMBL" id="JACVVK020000073">
    <property type="protein sequence ID" value="KAK7495614.1"/>
    <property type="molecule type" value="Genomic_DNA"/>
</dbReference>
<accession>A0ABD0L7N5</accession>
<dbReference type="AlphaFoldDB" id="A0ABD0L7N5"/>
<protein>
    <submittedName>
        <fullName evidence="1">Uncharacterized protein</fullName>
    </submittedName>
</protein>
<keyword evidence="2" id="KW-1185">Reference proteome</keyword>
<evidence type="ECO:0000313" key="2">
    <source>
        <dbReference type="Proteomes" id="UP001519460"/>
    </source>
</evidence>
<evidence type="ECO:0000313" key="1">
    <source>
        <dbReference type="EMBL" id="KAK7495614.1"/>
    </source>
</evidence>
<dbReference type="Proteomes" id="UP001519460">
    <property type="component" value="Unassembled WGS sequence"/>
</dbReference>
<sequence>MMNIMSTAITVSEGVIAVMTAQHFSSQHAAPVNTYCRVPSFRPKCTDITGFSILTSSALTGSHITAAIISLLL</sequence>